<evidence type="ECO:0000259" key="5">
    <source>
        <dbReference type="PROSITE" id="PS51635"/>
    </source>
</evidence>
<dbReference type="InterPro" id="IPR050301">
    <property type="entry name" value="NTE"/>
</dbReference>
<dbReference type="Gene3D" id="3.40.1090.10">
    <property type="entry name" value="Cytosolic phospholipase A2 catalytic domain"/>
    <property type="match status" value="2"/>
</dbReference>
<dbReference type="PANTHER" id="PTHR14226">
    <property type="entry name" value="NEUROPATHY TARGET ESTERASE/SWISS CHEESE D.MELANOGASTER"/>
    <property type="match status" value="1"/>
</dbReference>
<keyword evidence="1 4" id="KW-0378">Hydrolase</keyword>
<dbReference type="PANTHER" id="PTHR14226:SF29">
    <property type="entry name" value="NEUROPATHY TARGET ESTERASE SWS"/>
    <property type="match status" value="1"/>
</dbReference>
<organism evidence="6 7">
    <name type="scientific">Chelativorans composti</name>
    <dbReference type="NCBI Taxonomy" id="768533"/>
    <lineage>
        <taxon>Bacteria</taxon>
        <taxon>Pseudomonadati</taxon>
        <taxon>Pseudomonadota</taxon>
        <taxon>Alphaproteobacteria</taxon>
        <taxon>Hyphomicrobiales</taxon>
        <taxon>Phyllobacteriaceae</taxon>
        <taxon>Chelativorans</taxon>
    </lineage>
</organism>
<evidence type="ECO:0000313" key="7">
    <source>
        <dbReference type="Proteomes" id="UP001597373"/>
    </source>
</evidence>
<evidence type="ECO:0000256" key="3">
    <source>
        <dbReference type="ARBA" id="ARBA00023098"/>
    </source>
</evidence>
<feature type="short sequence motif" description="GXGXXG" evidence="4">
    <location>
        <begin position="13"/>
        <end position="18"/>
    </location>
</feature>
<keyword evidence="7" id="KW-1185">Reference proteome</keyword>
<feature type="active site" description="Proton acceptor" evidence="4">
    <location>
        <position position="170"/>
    </location>
</feature>
<keyword evidence="2 4" id="KW-0442">Lipid degradation</keyword>
<sequence length="288" mass="30739">MTGAPSIALAFGGGGARGLAHIHVMEALDEMGIKPVAIAGSSIGAMMGAAMASGMTGREVRDYAQALLSNKPKVASRIWRAQRASLSSLLESAMLFGRLDAEAVLREFLPETIPATFEELKIPLLVTGTDFFGHRLTVFRSGALISTLAASVALPAVFRPVERDGMTLIDGGFFNPVPYDLLEGMADIVVAVDVVGVPHPAGRGTPSLVDLLYGATQLMMNSIIETKLQVSRPDVFLRPAVGNFRVLDFLKMDAIMRQTAGLKDEVKRELDRAISAHLSGRSYTGDAR</sequence>
<dbReference type="InterPro" id="IPR002641">
    <property type="entry name" value="PNPLA_dom"/>
</dbReference>
<dbReference type="Proteomes" id="UP001597373">
    <property type="component" value="Unassembled WGS sequence"/>
</dbReference>
<feature type="short sequence motif" description="GXSXG" evidence="4">
    <location>
        <begin position="40"/>
        <end position="44"/>
    </location>
</feature>
<dbReference type="PROSITE" id="PS51635">
    <property type="entry name" value="PNPLA"/>
    <property type="match status" value="1"/>
</dbReference>
<keyword evidence="3 4" id="KW-0443">Lipid metabolism</keyword>
<feature type="domain" description="PNPLA" evidence="5">
    <location>
        <begin position="9"/>
        <end position="183"/>
    </location>
</feature>
<proteinExistence type="predicted"/>
<dbReference type="InterPro" id="IPR016035">
    <property type="entry name" value="Acyl_Trfase/lysoPLipase"/>
</dbReference>
<accession>A0ABW5DBH0</accession>
<feature type="active site" description="Nucleophile" evidence="4">
    <location>
        <position position="42"/>
    </location>
</feature>
<name>A0ABW5DBH0_9HYPH</name>
<comment type="caution">
    <text evidence="6">The sequence shown here is derived from an EMBL/GenBank/DDBJ whole genome shotgun (WGS) entry which is preliminary data.</text>
</comment>
<dbReference type="RefSeq" id="WP_345100099.1">
    <property type="nucleotide sequence ID" value="NZ_BAABGS010000073.1"/>
</dbReference>
<evidence type="ECO:0000256" key="4">
    <source>
        <dbReference type="PROSITE-ProRule" id="PRU01161"/>
    </source>
</evidence>
<gene>
    <name evidence="6" type="ORF">ACFSMZ_00930</name>
</gene>
<feature type="short sequence motif" description="DGA/G" evidence="4">
    <location>
        <begin position="170"/>
        <end position="172"/>
    </location>
</feature>
<reference evidence="7" key="1">
    <citation type="journal article" date="2019" name="Int. J. Syst. Evol. Microbiol.">
        <title>The Global Catalogue of Microorganisms (GCM) 10K type strain sequencing project: providing services to taxonomists for standard genome sequencing and annotation.</title>
        <authorList>
            <consortium name="The Broad Institute Genomics Platform"/>
            <consortium name="The Broad Institute Genome Sequencing Center for Infectious Disease"/>
            <person name="Wu L."/>
            <person name="Ma J."/>
        </authorList>
    </citation>
    <scope>NUCLEOTIDE SEQUENCE [LARGE SCALE GENOMIC DNA]</scope>
    <source>
        <strain evidence="7">KCTC 23707</strain>
    </source>
</reference>
<dbReference type="SUPFAM" id="SSF52151">
    <property type="entry name" value="FabD/lysophospholipase-like"/>
    <property type="match status" value="1"/>
</dbReference>
<protein>
    <submittedName>
        <fullName evidence="6">Patatin-like phospholipase family protein</fullName>
    </submittedName>
</protein>
<dbReference type="EMBL" id="JBHUIR010000005">
    <property type="protein sequence ID" value="MFD2258332.1"/>
    <property type="molecule type" value="Genomic_DNA"/>
</dbReference>
<evidence type="ECO:0000313" key="6">
    <source>
        <dbReference type="EMBL" id="MFD2258332.1"/>
    </source>
</evidence>
<evidence type="ECO:0000256" key="2">
    <source>
        <dbReference type="ARBA" id="ARBA00022963"/>
    </source>
</evidence>
<evidence type="ECO:0000256" key="1">
    <source>
        <dbReference type="ARBA" id="ARBA00022801"/>
    </source>
</evidence>
<dbReference type="Pfam" id="PF01734">
    <property type="entry name" value="Patatin"/>
    <property type="match status" value="1"/>
</dbReference>